<dbReference type="OrthoDB" id="7916272at2"/>
<sequence>MTDHFAEHQSGLSSPATELHDVTPDDGADLPVFARGLSVTQSGTMTVTTVGGTVATIYVAAGSVFPVRVRRVWQTGTSATGIVGLV</sequence>
<evidence type="ECO:0000256" key="1">
    <source>
        <dbReference type="SAM" id="MobiDB-lite"/>
    </source>
</evidence>
<organism evidence="2 3">
    <name type="scientific">Alloyangia pacifica</name>
    <dbReference type="NCBI Taxonomy" id="311180"/>
    <lineage>
        <taxon>Bacteria</taxon>
        <taxon>Pseudomonadati</taxon>
        <taxon>Pseudomonadota</taxon>
        <taxon>Alphaproteobacteria</taxon>
        <taxon>Rhodobacterales</taxon>
        <taxon>Roseobacteraceae</taxon>
        <taxon>Alloyangia</taxon>
    </lineage>
</organism>
<proteinExistence type="predicted"/>
<name>A0A1I6T3P2_9RHOB</name>
<gene>
    <name evidence="2" type="ORF">SAMN04488050_105278</name>
</gene>
<dbReference type="STRING" id="311180.SAMN04488050_105278"/>
<protein>
    <submittedName>
        <fullName evidence="2">Uncharacterized protein</fullName>
    </submittedName>
</protein>
<dbReference type="Proteomes" id="UP000199392">
    <property type="component" value="Unassembled WGS sequence"/>
</dbReference>
<evidence type="ECO:0000313" key="2">
    <source>
        <dbReference type="EMBL" id="SFS83889.1"/>
    </source>
</evidence>
<keyword evidence="3" id="KW-1185">Reference proteome</keyword>
<dbReference type="EMBL" id="FOZW01000005">
    <property type="protein sequence ID" value="SFS83889.1"/>
    <property type="molecule type" value="Genomic_DNA"/>
</dbReference>
<dbReference type="AlphaFoldDB" id="A0A1I6T3P2"/>
<accession>A0A1I6T3P2</accession>
<evidence type="ECO:0000313" key="3">
    <source>
        <dbReference type="Proteomes" id="UP000199392"/>
    </source>
</evidence>
<reference evidence="3" key="1">
    <citation type="submission" date="2016-10" db="EMBL/GenBank/DDBJ databases">
        <authorList>
            <person name="Varghese N."/>
            <person name="Submissions S."/>
        </authorList>
    </citation>
    <scope>NUCLEOTIDE SEQUENCE [LARGE SCALE GENOMIC DNA]</scope>
    <source>
        <strain evidence="3">DSM 26894</strain>
    </source>
</reference>
<feature type="region of interest" description="Disordered" evidence="1">
    <location>
        <begin position="1"/>
        <end position="27"/>
    </location>
</feature>
<dbReference type="RefSeq" id="WP_092424592.1">
    <property type="nucleotide sequence ID" value="NZ_FNCL01000005.1"/>
</dbReference>